<protein>
    <recommendedName>
        <fullName evidence="5">FAD/NAD(P)-binding domain-containing protein</fullName>
    </recommendedName>
</protein>
<dbReference type="InterPro" id="IPR051209">
    <property type="entry name" value="FAD-bind_Monooxygenase_sf"/>
</dbReference>
<dbReference type="Proteomes" id="UP000308199">
    <property type="component" value="Unassembled WGS sequence"/>
</dbReference>
<feature type="compositionally biased region" description="Low complexity" evidence="2">
    <location>
        <begin position="36"/>
        <end position="54"/>
    </location>
</feature>
<gene>
    <name evidence="3" type="ORF">EW145_g7400</name>
</gene>
<feature type="compositionally biased region" description="Polar residues" evidence="2">
    <location>
        <begin position="26"/>
        <end position="35"/>
    </location>
</feature>
<name>A0A4S4KJL0_9AGAM</name>
<comment type="caution">
    <text evidence="3">The sequence shown here is derived from an EMBL/GenBank/DDBJ whole genome shotgun (WGS) entry which is preliminary data.</text>
</comment>
<dbReference type="AlphaFoldDB" id="A0A4S4KJL0"/>
<evidence type="ECO:0008006" key="5">
    <source>
        <dbReference type="Google" id="ProtNLM"/>
    </source>
</evidence>
<comment type="similarity">
    <text evidence="1">Belongs to the FAD-binding monooxygenase family.</text>
</comment>
<keyword evidence="4" id="KW-1185">Reference proteome</keyword>
<sequence>MSPVLEHAASEDIIHPFSHISEEKQPQTTTIDTLNSEVSPSPVSPLSPISSLTSDDGTSSFISSNGICSSRLQRDPNYYCLAKELNLEDKGFNLSTSCIDDDRPFKVVVIGAGFSGIMAGIRFSQRMNNLNLTIYEKNAGVGGTWLTNRYPGVACDVPAHCYQLSFENHTQWSSLYSPAVEIHADMERVVNKYKLMRYIKLQHELIHAQYDEDSGKWYLKLRRPVFDSISPSADEQYETIDDTADFVLAAVGTLSRWSWPDIKGIDSFKGKMMHSANFETDENGSWEGAAADWGDKSVGVIGVGSTTMQIVPTIQPKVKHLYNYVRGKAWLTPPFLFDKVSKLLKRDPPSADYVITDKEKEALKDPVVFARFRHQLESDLNSLHFMSIKGSEMQKTAQESFKNHMITRLQKKPWIADHLMPDFSVTCRRLTPGPGYLEALCEDNTDFIPTHIKRITESGIELVDGTHHDLDVIICATGFDTSFHYPFTVIGRGGKTLRERYTPHPETYMSLCSDGFPNWFMSAGPNSAIASGSFLPIIGHQVDYAVEVAKKMQREHLKSIEPKKEAVMEFDEYLETVFNEQCRSWYKRGKASGRNVGLWPGSNLHVLKSLRYPRWEDYDFEGVEGVQNRFYWLGDGSTHNEKYMEGDRAWYLDPKEVDVPPVPEK</sequence>
<dbReference type="OrthoDB" id="74360at2759"/>
<dbReference type="Gene3D" id="3.50.50.60">
    <property type="entry name" value="FAD/NAD(P)-binding domain"/>
    <property type="match status" value="2"/>
</dbReference>
<evidence type="ECO:0000313" key="3">
    <source>
        <dbReference type="EMBL" id="THG98595.1"/>
    </source>
</evidence>
<reference evidence="3 4" key="1">
    <citation type="submission" date="2019-02" db="EMBL/GenBank/DDBJ databases">
        <title>Genome sequencing of the rare red list fungi Phellinidium pouzarii.</title>
        <authorList>
            <person name="Buettner E."/>
            <person name="Kellner H."/>
        </authorList>
    </citation>
    <scope>NUCLEOTIDE SEQUENCE [LARGE SCALE GENOMIC DNA]</scope>
    <source>
        <strain evidence="3 4">DSM 108285</strain>
    </source>
</reference>
<dbReference type="InterPro" id="IPR036188">
    <property type="entry name" value="FAD/NAD-bd_sf"/>
</dbReference>
<organism evidence="3 4">
    <name type="scientific">Phellinidium pouzarii</name>
    <dbReference type="NCBI Taxonomy" id="167371"/>
    <lineage>
        <taxon>Eukaryota</taxon>
        <taxon>Fungi</taxon>
        <taxon>Dikarya</taxon>
        <taxon>Basidiomycota</taxon>
        <taxon>Agaricomycotina</taxon>
        <taxon>Agaricomycetes</taxon>
        <taxon>Hymenochaetales</taxon>
        <taxon>Hymenochaetaceae</taxon>
        <taxon>Phellinidium</taxon>
    </lineage>
</organism>
<accession>A0A4S4KJL0</accession>
<evidence type="ECO:0000256" key="1">
    <source>
        <dbReference type="ARBA" id="ARBA00010139"/>
    </source>
</evidence>
<dbReference type="PANTHER" id="PTHR42877:SF7">
    <property type="entry name" value="FLAVIN-BINDING MONOOXYGENASE-RELATED"/>
    <property type="match status" value="1"/>
</dbReference>
<evidence type="ECO:0000313" key="4">
    <source>
        <dbReference type="Proteomes" id="UP000308199"/>
    </source>
</evidence>
<dbReference type="PANTHER" id="PTHR42877">
    <property type="entry name" value="L-ORNITHINE N(5)-MONOOXYGENASE-RELATED"/>
    <property type="match status" value="1"/>
</dbReference>
<dbReference type="Pfam" id="PF13450">
    <property type="entry name" value="NAD_binding_8"/>
    <property type="match status" value="1"/>
</dbReference>
<dbReference type="SUPFAM" id="SSF51905">
    <property type="entry name" value="FAD/NAD(P)-binding domain"/>
    <property type="match status" value="1"/>
</dbReference>
<proteinExistence type="inferred from homology"/>
<evidence type="ECO:0000256" key="2">
    <source>
        <dbReference type="SAM" id="MobiDB-lite"/>
    </source>
</evidence>
<feature type="region of interest" description="Disordered" evidence="2">
    <location>
        <begin position="23"/>
        <end position="54"/>
    </location>
</feature>
<dbReference type="EMBL" id="SGPK01000729">
    <property type="protein sequence ID" value="THG98595.1"/>
    <property type="molecule type" value="Genomic_DNA"/>
</dbReference>